<dbReference type="AlphaFoldDB" id="A0A0A2TIA6"/>
<feature type="transmembrane region" description="Helical" evidence="1">
    <location>
        <begin position="44"/>
        <end position="67"/>
    </location>
</feature>
<keyword evidence="1" id="KW-0812">Transmembrane</keyword>
<keyword evidence="1" id="KW-0472">Membrane</keyword>
<keyword evidence="3" id="KW-1185">Reference proteome</keyword>
<sequence length="206" mass="23051">MFYVKSIAYLLGMNICFIGAALMVKANLGTGTWTAFFAGLEHQFGLTIGFWYGFIQFILIFVNAWLFKRKPSLSPVLPLVLEALLFDFWLEIVFQSFTMGGHLFIEKVAVFVLGLALTSLGVAIYMTVGFPNAPRDDLFLAISQRFHKSIRFAQTSISFVATSSALLLGGPVFIGTFISLCFYGQLIQFWTLLSSKTWRKLSHTLA</sequence>
<dbReference type="PANTHER" id="PTHR40078:SF1">
    <property type="entry name" value="INTEGRAL MEMBRANE PROTEIN"/>
    <property type="match status" value="1"/>
</dbReference>
<dbReference type="Pfam" id="PF19700">
    <property type="entry name" value="DUF6198"/>
    <property type="match status" value="1"/>
</dbReference>
<accession>A0A0A2TIA6</accession>
<evidence type="ECO:0008006" key="4">
    <source>
        <dbReference type="Google" id="ProtNLM"/>
    </source>
</evidence>
<feature type="transmembrane region" description="Helical" evidence="1">
    <location>
        <begin position="173"/>
        <end position="193"/>
    </location>
</feature>
<dbReference type="Proteomes" id="UP000030147">
    <property type="component" value="Unassembled WGS sequence"/>
</dbReference>
<dbReference type="InterPro" id="IPR038750">
    <property type="entry name" value="YczE/YyaS-like"/>
</dbReference>
<keyword evidence="1" id="KW-1133">Transmembrane helix</keyword>
<evidence type="ECO:0000313" key="2">
    <source>
        <dbReference type="EMBL" id="KGP74198.1"/>
    </source>
</evidence>
<dbReference type="PANTHER" id="PTHR40078">
    <property type="entry name" value="INTEGRAL MEMBRANE PROTEIN-RELATED"/>
    <property type="match status" value="1"/>
</dbReference>
<organism evidence="2 3">
    <name type="scientific">Pontibacillus yanchengensis Y32</name>
    <dbReference type="NCBI Taxonomy" id="1385514"/>
    <lineage>
        <taxon>Bacteria</taxon>
        <taxon>Bacillati</taxon>
        <taxon>Bacillota</taxon>
        <taxon>Bacilli</taxon>
        <taxon>Bacillales</taxon>
        <taxon>Bacillaceae</taxon>
        <taxon>Pontibacillus</taxon>
    </lineage>
</organism>
<gene>
    <name evidence="2" type="ORF">N782_09130</name>
</gene>
<name>A0A0A2TIA6_9BACI</name>
<evidence type="ECO:0000256" key="1">
    <source>
        <dbReference type="SAM" id="Phobius"/>
    </source>
</evidence>
<comment type="caution">
    <text evidence="2">The sequence shown here is derived from an EMBL/GenBank/DDBJ whole genome shotgun (WGS) entry which is preliminary data.</text>
</comment>
<protein>
    <recommendedName>
        <fullName evidence="4">BCR, YitT family protein</fullName>
    </recommendedName>
</protein>
<proteinExistence type="predicted"/>
<reference evidence="2 3" key="1">
    <citation type="journal article" date="2015" name="Stand. Genomic Sci.">
        <title>High quality draft genome sequence of the moderately halophilic bacterium Pontibacillus yanchengensis Y32(T) and comparison among Pontibacillus genomes.</title>
        <authorList>
            <person name="Huang J."/>
            <person name="Qiao Z.X."/>
            <person name="Tang J.W."/>
            <person name="Wang G."/>
        </authorList>
    </citation>
    <scope>NUCLEOTIDE SEQUENCE [LARGE SCALE GENOMIC DNA]</scope>
    <source>
        <strain evidence="2 3">Y32</strain>
    </source>
</reference>
<feature type="transmembrane region" description="Helical" evidence="1">
    <location>
        <begin position="7"/>
        <end position="24"/>
    </location>
</feature>
<dbReference type="EMBL" id="AVBF01000004">
    <property type="protein sequence ID" value="KGP74198.1"/>
    <property type="molecule type" value="Genomic_DNA"/>
</dbReference>
<dbReference type="eggNOG" id="COG2364">
    <property type="taxonomic scope" value="Bacteria"/>
</dbReference>
<evidence type="ECO:0000313" key="3">
    <source>
        <dbReference type="Proteomes" id="UP000030147"/>
    </source>
</evidence>
<dbReference type="RefSeq" id="WP_036815903.1">
    <property type="nucleotide sequence ID" value="NZ_AVBF01000004.1"/>
</dbReference>
<feature type="transmembrane region" description="Helical" evidence="1">
    <location>
        <begin position="109"/>
        <end position="128"/>
    </location>
</feature>